<dbReference type="Proteomes" id="UP000194546">
    <property type="component" value="Unassembled WGS sequence"/>
</dbReference>
<dbReference type="InterPro" id="IPR036390">
    <property type="entry name" value="WH_DNA-bd_sf"/>
</dbReference>
<dbReference type="InterPro" id="IPR036388">
    <property type="entry name" value="WH-like_DNA-bd_sf"/>
</dbReference>
<dbReference type="SMART" id="SM00347">
    <property type="entry name" value="HTH_MARR"/>
    <property type="match status" value="1"/>
</dbReference>
<accession>A0A242M959</accession>
<dbReference type="SUPFAM" id="SSF46785">
    <property type="entry name" value="Winged helix' DNA-binding domain"/>
    <property type="match status" value="1"/>
</dbReference>
<evidence type="ECO:0000256" key="3">
    <source>
        <dbReference type="ARBA" id="ARBA00023163"/>
    </source>
</evidence>
<feature type="compositionally biased region" description="Basic and acidic residues" evidence="4">
    <location>
        <begin position="1"/>
        <end position="12"/>
    </location>
</feature>
<dbReference type="GO" id="GO:0003700">
    <property type="term" value="F:DNA-binding transcription factor activity"/>
    <property type="evidence" value="ECO:0007669"/>
    <property type="project" value="InterPro"/>
</dbReference>
<dbReference type="RefSeq" id="WP_306299754.1">
    <property type="nucleotide sequence ID" value="NZ_NBTY01000198.1"/>
</dbReference>
<dbReference type="PANTHER" id="PTHR33164">
    <property type="entry name" value="TRANSCRIPTIONAL REGULATOR, MARR FAMILY"/>
    <property type="match status" value="1"/>
</dbReference>
<dbReference type="Gene3D" id="1.10.10.10">
    <property type="entry name" value="Winged helix-like DNA-binding domain superfamily/Winged helix DNA-binding domain"/>
    <property type="match status" value="1"/>
</dbReference>
<evidence type="ECO:0000259" key="5">
    <source>
        <dbReference type="PROSITE" id="PS50995"/>
    </source>
</evidence>
<dbReference type="PROSITE" id="PS50995">
    <property type="entry name" value="HTH_MARR_2"/>
    <property type="match status" value="1"/>
</dbReference>
<reference evidence="6 7" key="1">
    <citation type="submission" date="2017-03" db="EMBL/GenBank/DDBJ databases">
        <title>Genome analysis of strain PAMC 26510.</title>
        <authorList>
            <person name="Oh H.-M."/>
            <person name="Yang J.-A."/>
        </authorList>
    </citation>
    <scope>NUCLEOTIDE SEQUENCE [LARGE SCALE GENOMIC DNA]</scope>
    <source>
        <strain evidence="6 7">PAMC 26510</strain>
    </source>
</reference>
<feature type="compositionally biased region" description="Polar residues" evidence="4">
    <location>
        <begin position="13"/>
        <end position="23"/>
    </location>
</feature>
<dbReference type="PANTHER" id="PTHR33164:SF105">
    <property type="entry name" value="TRANSCRIPTIONAL REPRESSOR PROTEIN-RELATED"/>
    <property type="match status" value="1"/>
</dbReference>
<proteinExistence type="predicted"/>
<dbReference type="PROSITE" id="PS01117">
    <property type="entry name" value="HTH_MARR_1"/>
    <property type="match status" value="1"/>
</dbReference>
<comment type="caution">
    <text evidence="6">The sequence shown here is derived from an EMBL/GenBank/DDBJ whole genome shotgun (WGS) entry which is preliminary data.</text>
</comment>
<keyword evidence="2" id="KW-0238">DNA-binding</keyword>
<name>A0A242M959_CABSO</name>
<protein>
    <submittedName>
        <fullName evidence="6">Transcriptional regulator, MerR family</fullName>
    </submittedName>
</protein>
<sequence>MRNETPPAKRPDNNPSLGDNNRCNNTALRKATRRVSQLYDAVLAPTGLRSTQRSILLNIARLGSPTMGELAASLVLDRSALGHNLKPLERDGFIGLVVDPEDRRNRLARLTPKGKKKLEETAVLWNTAQERFESKFGVAKAKALREVLAAIAAEEFDDVFEAPDAQSAVRSRAKSRAAT</sequence>
<organism evidence="6 7">
    <name type="scientific">Caballeronia sordidicola</name>
    <name type="common">Burkholderia sordidicola</name>
    <dbReference type="NCBI Taxonomy" id="196367"/>
    <lineage>
        <taxon>Bacteria</taxon>
        <taxon>Pseudomonadati</taxon>
        <taxon>Pseudomonadota</taxon>
        <taxon>Betaproteobacteria</taxon>
        <taxon>Burkholderiales</taxon>
        <taxon>Burkholderiaceae</taxon>
        <taxon>Caballeronia</taxon>
    </lineage>
</organism>
<feature type="domain" description="HTH marR-type" evidence="5">
    <location>
        <begin position="21"/>
        <end position="153"/>
    </location>
</feature>
<evidence type="ECO:0000256" key="4">
    <source>
        <dbReference type="SAM" id="MobiDB-lite"/>
    </source>
</evidence>
<dbReference type="EMBL" id="NBTY01000198">
    <property type="protein sequence ID" value="OTP67224.1"/>
    <property type="molecule type" value="Genomic_DNA"/>
</dbReference>
<dbReference type="InterPro" id="IPR000835">
    <property type="entry name" value="HTH_MarR-typ"/>
</dbReference>
<dbReference type="GO" id="GO:0006950">
    <property type="term" value="P:response to stress"/>
    <property type="evidence" value="ECO:0007669"/>
    <property type="project" value="TreeGrafter"/>
</dbReference>
<evidence type="ECO:0000313" key="6">
    <source>
        <dbReference type="EMBL" id="OTP67224.1"/>
    </source>
</evidence>
<evidence type="ECO:0000313" key="7">
    <source>
        <dbReference type="Proteomes" id="UP000194546"/>
    </source>
</evidence>
<feature type="region of interest" description="Disordered" evidence="4">
    <location>
        <begin position="1"/>
        <end position="23"/>
    </location>
</feature>
<keyword evidence="1" id="KW-0805">Transcription regulation</keyword>
<evidence type="ECO:0000256" key="1">
    <source>
        <dbReference type="ARBA" id="ARBA00023015"/>
    </source>
</evidence>
<dbReference type="GO" id="GO:0003677">
    <property type="term" value="F:DNA binding"/>
    <property type="evidence" value="ECO:0007669"/>
    <property type="project" value="UniProtKB-KW"/>
</dbReference>
<dbReference type="InterPro" id="IPR039422">
    <property type="entry name" value="MarR/SlyA-like"/>
</dbReference>
<dbReference type="Pfam" id="PF01047">
    <property type="entry name" value="MarR"/>
    <property type="match status" value="1"/>
</dbReference>
<dbReference type="InterPro" id="IPR023187">
    <property type="entry name" value="Tscrpt_reg_MarR-type_CS"/>
</dbReference>
<keyword evidence="3" id="KW-0804">Transcription</keyword>
<dbReference type="AlphaFoldDB" id="A0A242M959"/>
<evidence type="ECO:0000256" key="2">
    <source>
        <dbReference type="ARBA" id="ARBA00023125"/>
    </source>
</evidence>
<gene>
    <name evidence="6" type="ORF">PAMC26510_32765</name>
</gene>